<evidence type="ECO:0000313" key="4">
    <source>
        <dbReference type="WBParaSite" id="GPUH_0001665901-mRNA-1"/>
    </source>
</evidence>
<reference evidence="4" key="1">
    <citation type="submission" date="2016-06" db="UniProtKB">
        <authorList>
            <consortium name="WormBaseParasite"/>
        </authorList>
    </citation>
    <scope>IDENTIFICATION</scope>
</reference>
<name>A0A183E6P6_9BILA</name>
<dbReference type="OrthoDB" id="5771769at2759"/>
<dbReference type="Proteomes" id="UP000271098">
    <property type="component" value="Unassembled WGS sequence"/>
</dbReference>
<dbReference type="WBParaSite" id="GPUH_0001665901-mRNA-1">
    <property type="protein sequence ID" value="GPUH_0001665901-mRNA-1"/>
    <property type="gene ID" value="GPUH_0001665901"/>
</dbReference>
<accession>A0A183E6P6</accession>
<protein>
    <submittedName>
        <fullName evidence="4">NR LBD domain-containing protein</fullName>
    </submittedName>
</protein>
<sequence>MSFLSPVDKFMLLSRCWSVFFMLHYIAASQPPPLNHLKLNELVNSAKMDQQLDNLDSEELRLATSYLLSKLDSLLLHCEQISMDGEFSTSAHPANVIRAALNIRTNLF</sequence>
<keyword evidence="3" id="KW-1185">Reference proteome</keyword>
<feature type="signal peptide" evidence="1">
    <location>
        <begin position="1"/>
        <end position="28"/>
    </location>
</feature>
<evidence type="ECO:0000313" key="3">
    <source>
        <dbReference type="Proteomes" id="UP000271098"/>
    </source>
</evidence>
<proteinExistence type="predicted"/>
<evidence type="ECO:0000313" key="2">
    <source>
        <dbReference type="EMBL" id="VDN28262.1"/>
    </source>
</evidence>
<gene>
    <name evidence="2" type="ORF">GPUH_LOCUS16637</name>
</gene>
<reference evidence="2 3" key="2">
    <citation type="submission" date="2018-11" db="EMBL/GenBank/DDBJ databases">
        <authorList>
            <consortium name="Pathogen Informatics"/>
        </authorList>
    </citation>
    <scope>NUCLEOTIDE SEQUENCE [LARGE SCALE GENOMIC DNA]</scope>
</reference>
<dbReference type="AlphaFoldDB" id="A0A183E6P6"/>
<dbReference type="EMBL" id="UYRT01084031">
    <property type="protein sequence ID" value="VDN28262.1"/>
    <property type="molecule type" value="Genomic_DNA"/>
</dbReference>
<keyword evidence="1" id="KW-0732">Signal</keyword>
<feature type="chain" id="PRO_5043139027" evidence="1">
    <location>
        <begin position="29"/>
        <end position="108"/>
    </location>
</feature>
<evidence type="ECO:0000256" key="1">
    <source>
        <dbReference type="SAM" id="SignalP"/>
    </source>
</evidence>
<organism evidence="4">
    <name type="scientific">Gongylonema pulchrum</name>
    <dbReference type="NCBI Taxonomy" id="637853"/>
    <lineage>
        <taxon>Eukaryota</taxon>
        <taxon>Metazoa</taxon>
        <taxon>Ecdysozoa</taxon>
        <taxon>Nematoda</taxon>
        <taxon>Chromadorea</taxon>
        <taxon>Rhabditida</taxon>
        <taxon>Spirurina</taxon>
        <taxon>Spiruromorpha</taxon>
        <taxon>Spiruroidea</taxon>
        <taxon>Gongylonematidae</taxon>
        <taxon>Gongylonema</taxon>
    </lineage>
</organism>